<comment type="caution">
    <text evidence="2">The sequence shown here is derived from an EMBL/GenBank/DDBJ whole genome shotgun (WGS) entry which is preliminary data.</text>
</comment>
<dbReference type="Proteomes" id="UP000176005">
    <property type="component" value="Unassembled WGS sequence"/>
</dbReference>
<feature type="signal peptide" evidence="1">
    <location>
        <begin position="1"/>
        <end position="31"/>
    </location>
</feature>
<proteinExistence type="predicted"/>
<reference evidence="2 3" key="1">
    <citation type="journal article" date="2016" name="Front. Microbiol.">
        <title>Comparative Genomics Analysis of Streptomyces Species Reveals Their Adaptation to the Marine Environment and Their Diversity at the Genomic Level.</title>
        <authorList>
            <person name="Tian X."/>
            <person name="Zhang Z."/>
            <person name="Yang T."/>
            <person name="Chen M."/>
            <person name="Li J."/>
            <person name="Chen F."/>
            <person name="Yang J."/>
            <person name="Li W."/>
            <person name="Zhang B."/>
            <person name="Zhang Z."/>
            <person name="Wu J."/>
            <person name="Zhang C."/>
            <person name="Long L."/>
            <person name="Xiao J."/>
        </authorList>
    </citation>
    <scope>NUCLEOTIDE SEQUENCE [LARGE SCALE GENOMIC DNA]</scope>
    <source>
        <strain evidence="2 3">SCSIO 10429</strain>
    </source>
</reference>
<dbReference type="EMBL" id="LJGW01000279">
    <property type="protein sequence ID" value="OEV10683.1"/>
    <property type="molecule type" value="Genomic_DNA"/>
</dbReference>
<accession>A0A1E7L3T6</accession>
<evidence type="ECO:0000313" key="3">
    <source>
        <dbReference type="Proteomes" id="UP000176005"/>
    </source>
</evidence>
<sequence>MISRARIGRLAAVAVLGATAAIGTFSGQALADAPYTQAQAHAQAHAPDSTAAGGSCKTWKDRNTFGVKCGYSGYDAVARCKDGSKQYGLSVVKNRWSYAYCAGHRGLKYGWVAP</sequence>
<dbReference type="AlphaFoldDB" id="A0A1E7L3T6"/>
<evidence type="ECO:0000313" key="2">
    <source>
        <dbReference type="EMBL" id="OEV10683.1"/>
    </source>
</evidence>
<gene>
    <name evidence="2" type="ORF">AN218_16430</name>
</gene>
<feature type="chain" id="PRO_5009197070" evidence="1">
    <location>
        <begin position="32"/>
        <end position="114"/>
    </location>
</feature>
<keyword evidence="3" id="KW-1185">Reference proteome</keyword>
<name>A0A1E7L3T6_9ACTN</name>
<organism evidence="2 3">
    <name type="scientific">Streptomyces nanshensis</name>
    <dbReference type="NCBI Taxonomy" id="518642"/>
    <lineage>
        <taxon>Bacteria</taxon>
        <taxon>Bacillati</taxon>
        <taxon>Actinomycetota</taxon>
        <taxon>Actinomycetes</taxon>
        <taxon>Kitasatosporales</taxon>
        <taxon>Streptomycetaceae</taxon>
        <taxon>Streptomyces</taxon>
    </lineage>
</organism>
<keyword evidence="1" id="KW-0732">Signal</keyword>
<evidence type="ECO:0000256" key="1">
    <source>
        <dbReference type="SAM" id="SignalP"/>
    </source>
</evidence>
<dbReference type="RefSeq" id="WP_070017642.1">
    <property type="nucleotide sequence ID" value="NZ_LJGW01000279.1"/>
</dbReference>
<protein>
    <submittedName>
        <fullName evidence="2">Uncharacterized protein</fullName>
    </submittedName>
</protein>